<organism evidence="1 2">
    <name type="scientific">Puccinia sorghi</name>
    <dbReference type="NCBI Taxonomy" id="27349"/>
    <lineage>
        <taxon>Eukaryota</taxon>
        <taxon>Fungi</taxon>
        <taxon>Dikarya</taxon>
        <taxon>Basidiomycota</taxon>
        <taxon>Pucciniomycotina</taxon>
        <taxon>Pucciniomycetes</taxon>
        <taxon>Pucciniales</taxon>
        <taxon>Pucciniaceae</taxon>
        <taxon>Puccinia</taxon>
    </lineage>
</organism>
<sequence>MEYNFHFIGASNVAGCLELAEPIVQELKKAEIE</sequence>
<protein>
    <submittedName>
        <fullName evidence="1">Uncharacterized protein</fullName>
    </submittedName>
</protein>
<dbReference type="Proteomes" id="UP000037035">
    <property type="component" value="Unassembled WGS sequence"/>
</dbReference>
<dbReference type="EMBL" id="LAVV01009554">
    <property type="protein sequence ID" value="KNZ50396.1"/>
    <property type="molecule type" value="Genomic_DNA"/>
</dbReference>
<gene>
    <name evidence="1" type="ORF">VP01_4447g2</name>
</gene>
<reference evidence="1 2" key="1">
    <citation type="submission" date="2015-08" db="EMBL/GenBank/DDBJ databases">
        <title>Next Generation Sequencing and Analysis of the Genome of Puccinia sorghi L Schw, the Causal Agent of Maize Common Rust.</title>
        <authorList>
            <person name="Rochi L."/>
            <person name="Burguener G."/>
            <person name="Darino M."/>
            <person name="Turjanski A."/>
            <person name="Kreff E."/>
            <person name="Dieguez M.J."/>
            <person name="Sacco F."/>
        </authorList>
    </citation>
    <scope>NUCLEOTIDE SEQUENCE [LARGE SCALE GENOMIC DNA]</scope>
    <source>
        <strain evidence="1 2">RO10H11247</strain>
    </source>
</reference>
<keyword evidence="2" id="KW-1185">Reference proteome</keyword>
<comment type="caution">
    <text evidence="1">The sequence shown here is derived from an EMBL/GenBank/DDBJ whole genome shotgun (WGS) entry which is preliminary data.</text>
</comment>
<evidence type="ECO:0000313" key="2">
    <source>
        <dbReference type="Proteomes" id="UP000037035"/>
    </source>
</evidence>
<evidence type="ECO:0000313" key="1">
    <source>
        <dbReference type="EMBL" id="KNZ50396.1"/>
    </source>
</evidence>
<name>A0A0L6UPE7_9BASI</name>
<proteinExistence type="predicted"/>
<accession>A0A0L6UPE7</accession>
<dbReference type="VEuPathDB" id="FungiDB:VP01_4447g2"/>
<dbReference type="AlphaFoldDB" id="A0A0L6UPE7"/>